<reference evidence="2 3" key="1">
    <citation type="submission" date="2020-08" db="EMBL/GenBank/DDBJ databases">
        <title>Genomic Encyclopedia of Type Strains, Phase III (KMG-III): the genomes of soil and plant-associated and newly described type strains.</title>
        <authorList>
            <person name="Whitman W."/>
        </authorList>
    </citation>
    <scope>NUCLEOTIDE SEQUENCE [LARGE SCALE GENOMIC DNA]</scope>
    <source>
        <strain evidence="2 3">CECT 4462</strain>
    </source>
</reference>
<dbReference type="EMBL" id="JACHXI010000006">
    <property type="protein sequence ID" value="MBB3103204.1"/>
    <property type="molecule type" value="Genomic_DNA"/>
</dbReference>
<comment type="caution">
    <text evidence="2">The sequence shown here is derived from an EMBL/GenBank/DDBJ whole genome shotgun (WGS) entry which is preliminary data.</text>
</comment>
<feature type="chain" id="PRO_5032322468" description="Lipoprotein" evidence="1">
    <location>
        <begin position="24"/>
        <end position="118"/>
    </location>
</feature>
<evidence type="ECO:0000313" key="3">
    <source>
        <dbReference type="Proteomes" id="UP000549250"/>
    </source>
</evidence>
<feature type="signal peptide" evidence="1">
    <location>
        <begin position="1"/>
        <end position="23"/>
    </location>
</feature>
<dbReference type="RefSeq" id="WP_183166159.1">
    <property type="nucleotide sequence ID" value="NZ_JACHXI010000006.1"/>
</dbReference>
<gene>
    <name evidence="2" type="ORF">FHR87_001599</name>
</gene>
<name>A0A839T4E4_AZOMA</name>
<keyword evidence="1" id="KW-0732">Signal</keyword>
<organism evidence="2 3">
    <name type="scientific">Azomonas macrocytogenes</name>
    <name type="common">Azotobacter macrocytogenes</name>
    <dbReference type="NCBI Taxonomy" id="69962"/>
    <lineage>
        <taxon>Bacteria</taxon>
        <taxon>Pseudomonadati</taxon>
        <taxon>Pseudomonadota</taxon>
        <taxon>Gammaproteobacteria</taxon>
        <taxon>Pseudomonadales</taxon>
        <taxon>Pseudomonadaceae</taxon>
        <taxon>Azomonas</taxon>
    </lineage>
</organism>
<dbReference type="AlphaFoldDB" id="A0A839T4E4"/>
<evidence type="ECO:0000256" key="1">
    <source>
        <dbReference type="SAM" id="SignalP"/>
    </source>
</evidence>
<dbReference type="PROSITE" id="PS51257">
    <property type="entry name" value="PROKAR_LIPOPROTEIN"/>
    <property type="match status" value="1"/>
</dbReference>
<dbReference type="Proteomes" id="UP000549250">
    <property type="component" value="Unassembled WGS sequence"/>
</dbReference>
<proteinExistence type="predicted"/>
<protein>
    <recommendedName>
        <fullName evidence="4">Lipoprotein</fullName>
    </recommendedName>
</protein>
<keyword evidence="3" id="KW-1185">Reference proteome</keyword>
<evidence type="ECO:0000313" key="2">
    <source>
        <dbReference type="EMBL" id="MBB3103204.1"/>
    </source>
</evidence>
<sequence length="118" mass="13177">MKHFYIGMATLALLGCAATTANFYPHEIKEAESVKAYPASVTPPRHTVIRDIESNSCDSKAAIRYPHTKGESLWLLKLRAVRLGGDAVVEYSCHRENYDLISRCMESMRCEGKAAKLD</sequence>
<evidence type="ECO:0008006" key="4">
    <source>
        <dbReference type="Google" id="ProtNLM"/>
    </source>
</evidence>
<accession>A0A839T4E4</accession>
<dbReference type="Gene3D" id="3.30.110.70">
    <property type="entry name" value="Hypothetical protein apc22750. Chain B"/>
    <property type="match status" value="1"/>
</dbReference>